<protein>
    <submittedName>
        <fullName evidence="2">Uncharacterized protein</fullName>
    </submittedName>
</protein>
<evidence type="ECO:0000313" key="3">
    <source>
        <dbReference type="Proteomes" id="UP000887116"/>
    </source>
</evidence>
<keyword evidence="3" id="KW-1185">Reference proteome</keyword>
<dbReference type="AlphaFoldDB" id="A0A8X6G651"/>
<evidence type="ECO:0000313" key="2">
    <source>
        <dbReference type="EMBL" id="GFQ75148.1"/>
    </source>
</evidence>
<gene>
    <name evidence="2" type="ORF">TNCT_140301</name>
</gene>
<comment type="caution">
    <text evidence="2">The sequence shown here is derived from an EMBL/GenBank/DDBJ whole genome shotgun (WGS) entry which is preliminary data.</text>
</comment>
<dbReference type="EMBL" id="BMAO01031454">
    <property type="protein sequence ID" value="GFQ75148.1"/>
    <property type="molecule type" value="Genomic_DNA"/>
</dbReference>
<evidence type="ECO:0000256" key="1">
    <source>
        <dbReference type="SAM" id="MobiDB-lite"/>
    </source>
</evidence>
<dbReference type="Proteomes" id="UP000887116">
    <property type="component" value="Unassembled WGS sequence"/>
</dbReference>
<name>A0A8X6G651_TRICU</name>
<feature type="region of interest" description="Disordered" evidence="1">
    <location>
        <begin position="1"/>
        <end position="35"/>
    </location>
</feature>
<proteinExistence type="predicted"/>
<reference evidence="2" key="1">
    <citation type="submission" date="2020-07" db="EMBL/GenBank/DDBJ databases">
        <title>Multicomponent nature underlies the extraordinary mechanical properties of spider dragline silk.</title>
        <authorList>
            <person name="Kono N."/>
            <person name="Nakamura H."/>
            <person name="Mori M."/>
            <person name="Yoshida Y."/>
            <person name="Ohtoshi R."/>
            <person name="Malay A.D."/>
            <person name="Moran D.A.P."/>
            <person name="Tomita M."/>
            <person name="Numata K."/>
            <person name="Arakawa K."/>
        </authorList>
    </citation>
    <scope>NUCLEOTIDE SEQUENCE</scope>
</reference>
<sequence length="145" mass="15729">MASSSECPSYPKPKKGKSKTPQENKNRNETPQINNSLIVPGLSFAQITNSETQQQMAACAGAPSASNTLLNNQKENISAEIAHITQNKNSDFTFLHAIMEIKKIFDLFPALLNEMEKSANTDNPQEKLTCLVRGICSSIASSSVA</sequence>
<accession>A0A8X6G651</accession>
<organism evidence="2 3">
    <name type="scientific">Trichonephila clavata</name>
    <name type="common">Joro spider</name>
    <name type="synonym">Nephila clavata</name>
    <dbReference type="NCBI Taxonomy" id="2740835"/>
    <lineage>
        <taxon>Eukaryota</taxon>
        <taxon>Metazoa</taxon>
        <taxon>Ecdysozoa</taxon>
        <taxon>Arthropoda</taxon>
        <taxon>Chelicerata</taxon>
        <taxon>Arachnida</taxon>
        <taxon>Araneae</taxon>
        <taxon>Araneomorphae</taxon>
        <taxon>Entelegynae</taxon>
        <taxon>Araneoidea</taxon>
        <taxon>Nephilidae</taxon>
        <taxon>Trichonephila</taxon>
    </lineage>
</organism>